<proteinExistence type="predicted"/>
<gene>
    <name evidence="3" type="ORF">GQX73_g6404</name>
</gene>
<organism evidence="3 4">
    <name type="scientific">Xylaria multiplex</name>
    <dbReference type="NCBI Taxonomy" id="323545"/>
    <lineage>
        <taxon>Eukaryota</taxon>
        <taxon>Fungi</taxon>
        <taxon>Dikarya</taxon>
        <taxon>Ascomycota</taxon>
        <taxon>Pezizomycotina</taxon>
        <taxon>Sordariomycetes</taxon>
        <taxon>Xylariomycetidae</taxon>
        <taxon>Xylariales</taxon>
        <taxon>Xylariaceae</taxon>
        <taxon>Xylaria</taxon>
    </lineage>
</organism>
<name>A0A7C8IST0_9PEZI</name>
<sequence length="402" mass="45656">MASLDKISYLDVPLNPYMADYDLDLRNYSECETRRWYNLEKNQVIKRADWRSQRKRRITETPTDEEVLREYELLRDTRRIPRDVSSRGLGHKKLVDDKVIAEDLDVVITYKTKIQEAELRALPCIFYIHGGNRYGGTPYSGFLERAGVWAAHFDAIAVSVNYRLSPNEPDESPTGEEPTNDCFDALTWLYHRLGADEDSILKHGDRTKLIVFGTSAGGGSASTVMKWCHERRQGLSGTHGDLFGLVLEAPQLDDRCNTHSHDKFKHGNMFTSRDAKQGWKASLGARRGTEHVSIFEAPARAVDIDVKGFPPTYAEVGAAEPFRDEVENFSNTLRKAKVEVEMNVWEGGFHGFFTAEPNALVSRLCNLTKLRWLYRRLGVQDNGIDDEYGEVKEAYDARPKGG</sequence>
<dbReference type="Gene3D" id="3.40.50.1820">
    <property type="entry name" value="alpha/beta hydrolase"/>
    <property type="match status" value="1"/>
</dbReference>
<comment type="caution">
    <text evidence="3">The sequence shown here is derived from an EMBL/GenBank/DDBJ whole genome shotgun (WGS) entry which is preliminary data.</text>
</comment>
<reference evidence="3 4" key="1">
    <citation type="submission" date="2019-12" db="EMBL/GenBank/DDBJ databases">
        <title>Draft genome sequence of the ascomycete Xylaria multiplex DSM 110363.</title>
        <authorList>
            <person name="Buettner E."/>
            <person name="Kellner H."/>
        </authorList>
    </citation>
    <scope>NUCLEOTIDE SEQUENCE [LARGE SCALE GENOMIC DNA]</scope>
    <source>
        <strain evidence="3 4">DSM 110363</strain>
    </source>
</reference>
<dbReference type="Pfam" id="PF07859">
    <property type="entry name" value="Abhydrolase_3"/>
    <property type="match status" value="1"/>
</dbReference>
<accession>A0A7C8IST0</accession>
<evidence type="ECO:0000313" key="3">
    <source>
        <dbReference type="EMBL" id="KAF2967184.1"/>
    </source>
</evidence>
<evidence type="ECO:0000256" key="1">
    <source>
        <dbReference type="ARBA" id="ARBA00022801"/>
    </source>
</evidence>
<dbReference type="Proteomes" id="UP000481858">
    <property type="component" value="Unassembled WGS sequence"/>
</dbReference>
<feature type="domain" description="Alpha/beta hydrolase fold-3" evidence="2">
    <location>
        <begin position="125"/>
        <end position="353"/>
    </location>
</feature>
<dbReference type="PANTHER" id="PTHR48081">
    <property type="entry name" value="AB HYDROLASE SUPERFAMILY PROTEIN C4A8.06C"/>
    <property type="match status" value="1"/>
</dbReference>
<dbReference type="PANTHER" id="PTHR48081:SF8">
    <property type="entry name" value="ALPHA_BETA HYDROLASE FOLD-3 DOMAIN-CONTAINING PROTEIN-RELATED"/>
    <property type="match status" value="1"/>
</dbReference>
<dbReference type="InterPro" id="IPR029058">
    <property type="entry name" value="AB_hydrolase_fold"/>
</dbReference>
<keyword evidence="1" id="KW-0378">Hydrolase</keyword>
<dbReference type="InterPro" id="IPR050300">
    <property type="entry name" value="GDXG_lipolytic_enzyme"/>
</dbReference>
<dbReference type="InterPro" id="IPR013094">
    <property type="entry name" value="AB_hydrolase_3"/>
</dbReference>
<evidence type="ECO:0000313" key="4">
    <source>
        <dbReference type="Proteomes" id="UP000481858"/>
    </source>
</evidence>
<dbReference type="OrthoDB" id="433474at2759"/>
<dbReference type="AlphaFoldDB" id="A0A7C8IST0"/>
<evidence type="ECO:0000259" key="2">
    <source>
        <dbReference type="Pfam" id="PF07859"/>
    </source>
</evidence>
<dbReference type="InParanoid" id="A0A7C8IST0"/>
<dbReference type="SUPFAM" id="SSF53474">
    <property type="entry name" value="alpha/beta-Hydrolases"/>
    <property type="match status" value="1"/>
</dbReference>
<dbReference type="GO" id="GO:0016787">
    <property type="term" value="F:hydrolase activity"/>
    <property type="evidence" value="ECO:0007669"/>
    <property type="project" value="UniProtKB-KW"/>
</dbReference>
<keyword evidence="4" id="KW-1185">Reference proteome</keyword>
<dbReference type="EMBL" id="WUBL01000072">
    <property type="protein sequence ID" value="KAF2967184.1"/>
    <property type="molecule type" value="Genomic_DNA"/>
</dbReference>
<protein>
    <recommendedName>
        <fullName evidence="2">Alpha/beta hydrolase fold-3 domain-containing protein</fullName>
    </recommendedName>
</protein>